<dbReference type="STRING" id="866536.Belba_1543"/>
<dbReference type="EMBL" id="CP003281">
    <property type="protein sequence ID" value="AFL84155.1"/>
    <property type="molecule type" value="Genomic_DNA"/>
</dbReference>
<dbReference type="HOGENOM" id="CLU_579600_0_0_10"/>
<evidence type="ECO:0000313" key="3">
    <source>
        <dbReference type="Proteomes" id="UP000006050"/>
    </source>
</evidence>
<organism evidence="2 3">
    <name type="scientific">Belliella baltica (strain DSM 15883 / CIP 108006 / LMG 21964 / BA134)</name>
    <dbReference type="NCBI Taxonomy" id="866536"/>
    <lineage>
        <taxon>Bacteria</taxon>
        <taxon>Pseudomonadati</taxon>
        <taxon>Bacteroidota</taxon>
        <taxon>Cytophagia</taxon>
        <taxon>Cytophagales</taxon>
        <taxon>Cyclobacteriaceae</taxon>
        <taxon>Belliella</taxon>
    </lineage>
</organism>
<keyword evidence="3" id="KW-1185">Reference proteome</keyword>
<dbReference type="eggNOG" id="ENOG5032Y9I">
    <property type="taxonomic scope" value="Bacteria"/>
</dbReference>
<dbReference type="RefSeq" id="WP_014772146.1">
    <property type="nucleotide sequence ID" value="NC_018010.1"/>
</dbReference>
<evidence type="ECO:0000256" key="1">
    <source>
        <dbReference type="SAM" id="Phobius"/>
    </source>
</evidence>
<evidence type="ECO:0000313" key="2">
    <source>
        <dbReference type="EMBL" id="AFL84155.1"/>
    </source>
</evidence>
<dbReference type="OrthoDB" id="1419682at2"/>
<dbReference type="KEGG" id="bbd:Belba_1543"/>
<keyword evidence="1" id="KW-0812">Transmembrane</keyword>
<keyword evidence="1" id="KW-1133">Transmembrane helix</keyword>
<keyword evidence="1" id="KW-0472">Membrane</keyword>
<gene>
    <name evidence="2" type="ordered locus">Belba_1543</name>
</gene>
<feature type="transmembrane region" description="Helical" evidence="1">
    <location>
        <begin position="48"/>
        <end position="70"/>
    </location>
</feature>
<reference evidence="3" key="1">
    <citation type="submission" date="2012-06" db="EMBL/GenBank/DDBJ databases">
        <title>The complete genome of Belliella baltica DSM 15883.</title>
        <authorList>
            <person name="Lucas S."/>
            <person name="Copeland A."/>
            <person name="Lapidus A."/>
            <person name="Goodwin L."/>
            <person name="Pitluck S."/>
            <person name="Peters L."/>
            <person name="Mikhailova N."/>
            <person name="Davenport K."/>
            <person name="Kyrpides N."/>
            <person name="Mavromatis K."/>
            <person name="Pagani I."/>
            <person name="Ivanova N."/>
            <person name="Ovchinnikova G."/>
            <person name="Zeytun A."/>
            <person name="Detter J.C."/>
            <person name="Han C."/>
            <person name="Land M."/>
            <person name="Hauser L."/>
            <person name="Markowitz V."/>
            <person name="Cheng J.-F."/>
            <person name="Hugenholtz P."/>
            <person name="Woyke T."/>
            <person name="Wu D."/>
            <person name="Tindall B."/>
            <person name="Pomrenke H."/>
            <person name="Brambilla E."/>
            <person name="Klenk H.-P."/>
            <person name="Eisen J.A."/>
        </authorList>
    </citation>
    <scope>NUCLEOTIDE SEQUENCE [LARGE SCALE GENOMIC DNA]</scope>
    <source>
        <strain evidence="3">DSM 15883 / CIP 108006 / LMG 21964 / BA134</strain>
    </source>
</reference>
<accession>I3Z4I7</accession>
<sequence>MKEQFDKKLAEKIKDSFANHQEPFDPKQWEKFSASYFTSKTPNKRFGWTWWASGIAASLLIGAFLFLASIDEDQFEQEMISLLEHTEEVNQDIQSNSKDEIPSIDEPKYEIEKNTAEGNKKEITQSINEVTTKIENDQIESSKNLAQQQNLKKELYLDPMSALTDKSTTPNSKDENRTLITKDIQENNSSTNKLLEKEKVGKSKDLVTEFNFKNALATDEQNAQKVIDNWLNEDLPKSGLDEKSKKDLDKVMRLGVILAPQTISSNTQTMNLGAGLMSEFSFSKRLKLDVGLAYAQQSISPSINQEVIATSRMGSPLGDFRTASFSNNFVNARYELSFGQLEIPLNLKYKIIENKDSDFYLITGVSNMVYLNQKNVGTFTSANFASSGLMFNQQAVQTFTETVTPSSSNDGSDVNVGQMLNLSMGYEYSLKNGTFISVEPFYKLSVGGQTFVNQQFAIGGLNLRMNFQIKK</sequence>
<dbReference type="AlphaFoldDB" id="I3Z4I7"/>
<dbReference type="Proteomes" id="UP000006050">
    <property type="component" value="Chromosome"/>
</dbReference>
<protein>
    <submittedName>
        <fullName evidence="2">Uncharacterized protein</fullName>
    </submittedName>
</protein>
<proteinExistence type="predicted"/>
<name>I3Z4I7_BELBD</name>